<sequence>MGGQARITDGGRVSGTSRQRGLARVLAAIGAVNREFTARGSYPFQGRALGRSQLDLLFVLSQADGVGVGGLAAALGVTSGAVTQLVDALRVDGLVTSEVNPADRRGRIIRLTGGAAAEVDAFQREYVAALAPRFDALTTAEVAELERLLNKVAKPPNAAPNAAPNPAPRSADPGRRPAGDEH</sequence>
<dbReference type="GO" id="GO:0003700">
    <property type="term" value="F:DNA-binding transcription factor activity"/>
    <property type="evidence" value="ECO:0007669"/>
    <property type="project" value="InterPro"/>
</dbReference>
<dbReference type="PANTHER" id="PTHR33164">
    <property type="entry name" value="TRANSCRIPTIONAL REGULATOR, MARR FAMILY"/>
    <property type="match status" value="1"/>
</dbReference>
<organism evidence="3 4">
    <name type="scientific">Cryobacterium fucosi</name>
    <dbReference type="NCBI Taxonomy" id="1259157"/>
    <lineage>
        <taxon>Bacteria</taxon>
        <taxon>Bacillati</taxon>
        <taxon>Actinomycetota</taxon>
        <taxon>Actinomycetes</taxon>
        <taxon>Micrococcales</taxon>
        <taxon>Microbacteriaceae</taxon>
        <taxon>Cryobacterium</taxon>
    </lineage>
</organism>
<dbReference type="OrthoDB" id="4945381at2"/>
<evidence type="ECO:0000313" key="4">
    <source>
        <dbReference type="Proteomes" id="UP000298313"/>
    </source>
</evidence>
<dbReference type="PROSITE" id="PS50995">
    <property type="entry name" value="HTH_MARR_2"/>
    <property type="match status" value="1"/>
</dbReference>
<dbReference type="Pfam" id="PF12802">
    <property type="entry name" value="MarR_2"/>
    <property type="match status" value="1"/>
</dbReference>
<dbReference type="SMART" id="SM00347">
    <property type="entry name" value="HTH_MARR"/>
    <property type="match status" value="1"/>
</dbReference>
<dbReference type="InterPro" id="IPR036390">
    <property type="entry name" value="WH_DNA-bd_sf"/>
</dbReference>
<gene>
    <name evidence="3" type="ORF">E3T48_10625</name>
</gene>
<reference evidence="3 4" key="1">
    <citation type="submission" date="2019-03" db="EMBL/GenBank/DDBJ databases">
        <title>Genomics of glacier-inhabiting Cryobacterium strains.</title>
        <authorList>
            <person name="Liu Q."/>
            <person name="Xin Y.-H."/>
        </authorList>
    </citation>
    <scope>NUCLEOTIDE SEQUENCE [LARGE SCALE GENOMIC DNA]</scope>
    <source>
        <strain evidence="3 4">Hh4</strain>
    </source>
</reference>
<dbReference type="RefSeq" id="WP_134524033.1">
    <property type="nucleotide sequence ID" value="NZ_SOHH01000073.1"/>
</dbReference>
<dbReference type="InterPro" id="IPR039422">
    <property type="entry name" value="MarR/SlyA-like"/>
</dbReference>
<dbReference type="InterPro" id="IPR000835">
    <property type="entry name" value="HTH_MarR-typ"/>
</dbReference>
<dbReference type="GO" id="GO:0006950">
    <property type="term" value="P:response to stress"/>
    <property type="evidence" value="ECO:0007669"/>
    <property type="project" value="TreeGrafter"/>
</dbReference>
<comment type="caution">
    <text evidence="3">The sequence shown here is derived from an EMBL/GenBank/DDBJ whole genome shotgun (WGS) entry which is preliminary data.</text>
</comment>
<protein>
    <submittedName>
        <fullName evidence="3">MarR family transcriptional regulator</fullName>
    </submittedName>
</protein>
<evidence type="ECO:0000256" key="1">
    <source>
        <dbReference type="SAM" id="MobiDB-lite"/>
    </source>
</evidence>
<dbReference type="Gene3D" id="1.10.10.10">
    <property type="entry name" value="Winged helix-like DNA-binding domain superfamily/Winged helix DNA-binding domain"/>
    <property type="match status" value="1"/>
</dbReference>
<dbReference type="SUPFAM" id="SSF46785">
    <property type="entry name" value="Winged helix' DNA-binding domain"/>
    <property type="match status" value="1"/>
</dbReference>
<evidence type="ECO:0000259" key="2">
    <source>
        <dbReference type="PROSITE" id="PS50995"/>
    </source>
</evidence>
<name>A0A4R9B4N1_9MICO</name>
<feature type="domain" description="HTH marR-type" evidence="2">
    <location>
        <begin position="22"/>
        <end position="154"/>
    </location>
</feature>
<feature type="compositionally biased region" description="Low complexity" evidence="1">
    <location>
        <begin position="153"/>
        <end position="164"/>
    </location>
</feature>
<dbReference type="InterPro" id="IPR036388">
    <property type="entry name" value="WH-like_DNA-bd_sf"/>
</dbReference>
<proteinExistence type="predicted"/>
<keyword evidence="4" id="KW-1185">Reference proteome</keyword>
<dbReference type="PANTHER" id="PTHR33164:SF43">
    <property type="entry name" value="HTH-TYPE TRANSCRIPTIONAL REPRESSOR YETL"/>
    <property type="match status" value="1"/>
</dbReference>
<feature type="compositionally biased region" description="Basic and acidic residues" evidence="1">
    <location>
        <begin position="172"/>
        <end position="182"/>
    </location>
</feature>
<dbReference type="Proteomes" id="UP000298313">
    <property type="component" value="Unassembled WGS sequence"/>
</dbReference>
<dbReference type="EMBL" id="SOHH01000073">
    <property type="protein sequence ID" value="TFD76024.1"/>
    <property type="molecule type" value="Genomic_DNA"/>
</dbReference>
<dbReference type="AlphaFoldDB" id="A0A4R9B4N1"/>
<accession>A0A4R9B4N1</accession>
<evidence type="ECO:0000313" key="3">
    <source>
        <dbReference type="EMBL" id="TFD76024.1"/>
    </source>
</evidence>
<feature type="region of interest" description="Disordered" evidence="1">
    <location>
        <begin position="153"/>
        <end position="182"/>
    </location>
</feature>